<dbReference type="Proteomes" id="UP000320914">
    <property type="component" value="Unassembled WGS sequence"/>
</dbReference>
<dbReference type="AlphaFoldDB" id="A0A502IKK5"/>
<comment type="caution">
    <text evidence="2">The sequence shown here is derived from an EMBL/GenBank/DDBJ whole genome shotgun (WGS) entry which is preliminary data.</text>
</comment>
<feature type="region of interest" description="Disordered" evidence="1">
    <location>
        <begin position="69"/>
        <end position="90"/>
    </location>
</feature>
<sequence length="90" mass="9569">MPLLMFIEVDVKSGFAANLPVHGDQTVGASLLAIAVCQSPRMLGVPTKSPAGWLPQGFAVGQGELTTQQNCHRHGARSGYASDGRRPRVR</sequence>
<proteinExistence type="predicted"/>
<accession>A0A502IKK5</accession>
<evidence type="ECO:0000313" key="2">
    <source>
        <dbReference type="EMBL" id="TPG86008.1"/>
    </source>
</evidence>
<name>A0A502IKK5_9PSED</name>
<gene>
    <name evidence="2" type="ORF">EAH74_03860</name>
</gene>
<dbReference type="EMBL" id="RCZA01000002">
    <property type="protein sequence ID" value="TPG86008.1"/>
    <property type="molecule type" value="Genomic_DNA"/>
</dbReference>
<evidence type="ECO:0000256" key="1">
    <source>
        <dbReference type="SAM" id="MobiDB-lite"/>
    </source>
</evidence>
<reference evidence="2 3" key="1">
    <citation type="journal article" date="2019" name="Environ. Microbiol.">
        <title>Species interactions and distinct microbial communities in high Arctic permafrost affected cryosols are associated with the CH4 and CO2 gas fluxes.</title>
        <authorList>
            <person name="Altshuler I."/>
            <person name="Hamel J."/>
            <person name="Turney S."/>
            <person name="Magnuson E."/>
            <person name="Levesque R."/>
            <person name="Greer C."/>
            <person name="Whyte L.G."/>
        </authorList>
    </citation>
    <scope>NUCLEOTIDE SEQUENCE [LARGE SCALE GENOMIC DNA]</scope>
    <source>
        <strain evidence="2 3">OWC5</strain>
    </source>
</reference>
<evidence type="ECO:0000313" key="3">
    <source>
        <dbReference type="Proteomes" id="UP000320914"/>
    </source>
</evidence>
<organism evidence="2 3">
    <name type="scientific">Pseudomonas mandelii</name>
    <dbReference type="NCBI Taxonomy" id="75612"/>
    <lineage>
        <taxon>Bacteria</taxon>
        <taxon>Pseudomonadati</taxon>
        <taxon>Pseudomonadota</taxon>
        <taxon>Gammaproteobacteria</taxon>
        <taxon>Pseudomonadales</taxon>
        <taxon>Pseudomonadaceae</taxon>
        <taxon>Pseudomonas</taxon>
    </lineage>
</organism>
<protein>
    <submittedName>
        <fullName evidence="2">Uncharacterized protein</fullName>
    </submittedName>
</protein>